<dbReference type="Proteomes" id="UP000886523">
    <property type="component" value="Unassembled WGS sequence"/>
</dbReference>
<comment type="caution">
    <text evidence="1">The sequence shown here is derived from an EMBL/GenBank/DDBJ whole genome shotgun (WGS) entry which is preliminary data.</text>
</comment>
<protein>
    <submittedName>
        <fullName evidence="1">Uncharacterized protein</fullName>
    </submittedName>
</protein>
<evidence type="ECO:0000313" key="1">
    <source>
        <dbReference type="EMBL" id="KAF9510582.1"/>
    </source>
</evidence>
<dbReference type="AlphaFoldDB" id="A0A9P6ARG0"/>
<keyword evidence="2" id="KW-1185">Reference proteome</keyword>
<reference evidence="1" key="1">
    <citation type="journal article" date="2020" name="Nat. Commun.">
        <title>Large-scale genome sequencing of mycorrhizal fungi provides insights into the early evolution of symbiotic traits.</title>
        <authorList>
            <person name="Miyauchi S."/>
            <person name="Kiss E."/>
            <person name="Kuo A."/>
            <person name="Drula E."/>
            <person name="Kohler A."/>
            <person name="Sanchez-Garcia M."/>
            <person name="Morin E."/>
            <person name="Andreopoulos B."/>
            <person name="Barry K.W."/>
            <person name="Bonito G."/>
            <person name="Buee M."/>
            <person name="Carver A."/>
            <person name="Chen C."/>
            <person name="Cichocki N."/>
            <person name="Clum A."/>
            <person name="Culley D."/>
            <person name="Crous P.W."/>
            <person name="Fauchery L."/>
            <person name="Girlanda M."/>
            <person name="Hayes R.D."/>
            <person name="Keri Z."/>
            <person name="LaButti K."/>
            <person name="Lipzen A."/>
            <person name="Lombard V."/>
            <person name="Magnuson J."/>
            <person name="Maillard F."/>
            <person name="Murat C."/>
            <person name="Nolan M."/>
            <person name="Ohm R.A."/>
            <person name="Pangilinan J."/>
            <person name="Pereira M.F."/>
            <person name="Perotto S."/>
            <person name="Peter M."/>
            <person name="Pfister S."/>
            <person name="Riley R."/>
            <person name="Sitrit Y."/>
            <person name="Stielow J.B."/>
            <person name="Szollosi G."/>
            <person name="Zifcakova L."/>
            <person name="Stursova M."/>
            <person name="Spatafora J.W."/>
            <person name="Tedersoo L."/>
            <person name="Vaario L.M."/>
            <person name="Yamada A."/>
            <person name="Yan M."/>
            <person name="Wang P."/>
            <person name="Xu J."/>
            <person name="Bruns T."/>
            <person name="Baldrian P."/>
            <person name="Vilgalys R."/>
            <person name="Dunand C."/>
            <person name="Henrissat B."/>
            <person name="Grigoriev I.V."/>
            <person name="Hibbett D."/>
            <person name="Nagy L.G."/>
            <person name="Martin F.M."/>
        </authorList>
    </citation>
    <scope>NUCLEOTIDE SEQUENCE</scope>
    <source>
        <strain evidence="1">UP504</strain>
    </source>
</reference>
<proteinExistence type="predicted"/>
<gene>
    <name evidence="1" type="ORF">BS47DRAFT_1383906</name>
</gene>
<organism evidence="1 2">
    <name type="scientific">Hydnum rufescens UP504</name>
    <dbReference type="NCBI Taxonomy" id="1448309"/>
    <lineage>
        <taxon>Eukaryota</taxon>
        <taxon>Fungi</taxon>
        <taxon>Dikarya</taxon>
        <taxon>Basidiomycota</taxon>
        <taxon>Agaricomycotina</taxon>
        <taxon>Agaricomycetes</taxon>
        <taxon>Cantharellales</taxon>
        <taxon>Hydnaceae</taxon>
        <taxon>Hydnum</taxon>
    </lineage>
</organism>
<evidence type="ECO:0000313" key="2">
    <source>
        <dbReference type="Proteomes" id="UP000886523"/>
    </source>
</evidence>
<accession>A0A9P6ARG0</accession>
<name>A0A9P6ARG0_9AGAM</name>
<sequence length="167" mass="18671">MASVIETGAPNNVQAMTGITLHICIWFQITPPLCYKSITNLPPLREPYVTCCGQHSKTPDHNQLMPPKANPSYMETCAPRAPRVLLPRPPIHFLTYLFSRVVTKKVAQTRRINNVRPVSASQLLFPEVLNIARPPPTAPIIHPAVRLVRGRAEPQVEEKSRARTLEA</sequence>
<dbReference type="EMBL" id="MU129014">
    <property type="protein sequence ID" value="KAF9510582.1"/>
    <property type="molecule type" value="Genomic_DNA"/>
</dbReference>